<dbReference type="AlphaFoldDB" id="A0A347WIV4"/>
<dbReference type="NCBIfam" id="TIGR00099">
    <property type="entry name" value="Cof-subfamily"/>
    <property type="match status" value="1"/>
</dbReference>
<dbReference type="GO" id="GO:0005829">
    <property type="term" value="C:cytosol"/>
    <property type="evidence" value="ECO:0007669"/>
    <property type="project" value="TreeGrafter"/>
</dbReference>
<dbReference type="PANTHER" id="PTHR10000:SF53">
    <property type="entry name" value="5-AMINO-6-(5-PHOSPHO-D-RIBITYLAMINO)URACIL PHOSPHATASE YBJI-RELATED"/>
    <property type="match status" value="1"/>
</dbReference>
<dbReference type="SFLD" id="SFLDG01140">
    <property type="entry name" value="C2.B:_Phosphomannomutase_and_P"/>
    <property type="match status" value="1"/>
</dbReference>
<dbReference type="RefSeq" id="WP_118989932.1">
    <property type="nucleotide sequence ID" value="NZ_CP023434.1"/>
</dbReference>
<protein>
    <submittedName>
        <fullName evidence="1">Hydrolase Cof</fullName>
    </submittedName>
</protein>
<dbReference type="EMBL" id="CP023434">
    <property type="protein sequence ID" value="AXY25011.1"/>
    <property type="molecule type" value="Genomic_DNA"/>
</dbReference>
<dbReference type="InterPro" id="IPR036412">
    <property type="entry name" value="HAD-like_sf"/>
</dbReference>
<dbReference type="Gene3D" id="3.40.50.1000">
    <property type="entry name" value="HAD superfamily/HAD-like"/>
    <property type="match status" value="1"/>
</dbReference>
<dbReference type="InterPro" id="IPR000150">
    <property type="entry name" value="Cof"/>
</dbReference>
<keyword evidence="2" id="KW-1185">Reference proteome</keyword>
<dbReference type="SFLD" id="SFLDS00003">
    <property type="entry name" value="Haloacid_Dehalogenase"/>
    <property type="match status" value="1"/>
</dbReference>
<accession>A0A347WIV4</accession>
<reference evidence="1 2" key="1">
    <citation type="submission" date="2017-09" db="EMBL/GenBank/DDBJ databases">
        <title>Complete genome sequence of Oxytococcus suis strain ZY16052.</title>
        <authorList>
            <person name="Li F."/>
        </authorList>
    </citation>
    <scope>NUCLEOTIDE SEQUENCE [LARGE SCALE GENOMIC DNA]</scope>
    <source>
        <strain evidence="1 2">ZY16052</strain>
    </source>
</reference>
<keyword evidence="1" id="KW-0378">Hydrolase</keyword>
<dbReference type="InterPro" id="IPR023214">
    <property type="entry name" value="HAD_sf"/>
</dbReference>
<dbReference type="InterPro" id="IPR006379">
    <property type="entry name" value="HAD-SF_hydro_IIB"/>
</dbReference>
<dbReference type="Proteomes" id="UP000263232">
    <property type="component" value="Chromosome"/>
</dbReference>
<dbReference type="CDD" id="cd07518">
    <property type="entry name" value="HAD_YbiV-Like"/>
    <property type="match status" value="1"/>
</dbReference>
<organism evidence="1 2">
    <name type="scientific">Suicoccus acidiformans</name>
    <dbReference type="NCBI Taxonomy" id="2036206"/>
    <lineage>
        <taxon>Bacteria</taxon>
        <taxon>Bacillati</taxon>
        <taxon>Bacillota</taxon>
        <taxon>Bacilli</taxon>
        <taxon>Lactobacillales</taxon>
        <taxon>Aerococcaceae</taxon>
        <taxon>Suicoccus</taxon>
    </lineage>
</organism>
<gene>
    <name evidence="1" type="ORF">CL176_02645</name>
</gene>
<dbReference type="PROSITE" id="PS01229">
    <property type="entry name" value="COF_2"/>
    <property type="match status" value="1"/>
</dbReference>
<dbReference type="Gene3D" id="3.30.1240.10">
    <property type="match status" value="1"/>
</dbReference>
<proteinExistence type="predicted"/>
<dbReference type="SUPFAM" id="SSF56784">
    <property type="entry name" value="HAD-like"/>
    <property type="match status" value="1"/>
</dbReference>
<dbReference type="OrthoDB" id="9814970at2"/>
<sequence>MSLKLVAVDMDSTFLRDDKSYDVGRFKRVLEQCKEHGIKFVIASGNSYHQLRDFFDEADKEYLYFAGDNGSYVVQQEVLQHEIAMTRALALDIVAFLEPYADVSVFISTGDQSYILRDDPFYEIAKIYNGILEEVDSFAEIPEAKMVTKVCILSHQGLAYNKAVAEAANAEFPDIMAVTSGNVSIDIIHRQSGKGFAIDYLQKRYDLAPDECMAFGDSMNDLSMMREVKYSVAMSNADPHLAEHCAYEIGSNEEQAVLTVLERYFKEGSLGFMEEYLHQSDTSSLS</sequence>
<dbReference type="GO" id="GO:0016791">
    <property type="term" value="F:phosphatase activity"/>
    <property type="evidence" value="ECO:0007669"/>
    <property type="project" value="UniProtKB-ARBA"/>
</dbReference>
<dbReference type="Pfam" id="PF08282">
    <property type="entry name" value="Hydrolase_3"/>
    <property type="match status" value="1"/>
</dbReference>
<evidence type="ECO:0000313" key="1">
    <source>
        <dbReference type="EMBL" id="AXY25011.1"/>
    </source>
</evidence>
<name>A0A347WIV4_9LACT</name>
<dbReference type="GO" id="GO:0000287">
    <property type="term" value="F:magnesium ion binding"/>
    <property type="evidence" value="ECO:0007669"/>
    <property type="project" value="TreeGrafter"/>
</dbReference>
<evidence type="ECO:0000313" key="2">
    <source>
        <dbReference type="Proteomes" id="UP000263232"/>
    </source>
</evidence>
<dbReference type="PANTHER" id="PTHR10000">
    <property type="entry name" value="PHOSPHOSERINE PHOSPHATASE"/>
    <property type="match status" value="1"/>
</dbReference>
<dbReference type="KEGG" id="abae:CL176_02645"/>
<dbReference type="NCBIfam" id="TIGR01484">
    <property type="entry name" value="HAD-SF-IIB"/>
    <property type="match status" value="1"/>
</dbReference>